<name>A0A2N5ZL24_MUIH1</name>
<organism evidence="2 3">
    <name type="scientific">Muiribacterium halophilum</name>
    <dbReference type="NCBI Taxonomy" id="2053465"/>
    <lineage>
        <taxon>Bacteria</taxon>
        <taxon>Candidatus Muiribacteriota</taxon>
        <taxon>Candidatus Muiribacteriia</taxon>
        <taxon>Candidatus Muiribacteriales</taxon>
        <taxon>Candidatus Muiribacteriaceae</taxon>
        <taxon>Candidatus Muiribacterium</taxon>
    </lineage>
</organism>
<evidence type="ECO:0000313" key="3">
    <source>
        <dbReference type="Proteomes" id="UP000234857"/>
    </source>
</evidence>
<proteinExistence type="predicted"/>
<accession>A0A2N5ZL24</accession>
<evidence type="ECO:0008006" key="4">
    <source>
        <dbReference type="Google" id="ProtNLM"/>
    </source>
</evidence>
<evidence type="ECO:0000313" key="2">
    <source>
        <dbReference type="EMBL" id="PLX19341.1"/>
    </source>
</evidence>
<dbReference type="EMBL" id="PKTG01000034">
    <property type="protein sequence ID" value="PLX19341.1"/>
    <property type="molecule type" value="Genomic_DNA"/>
</dbReference>
<keyword evidence="1" id="KW-0812">Transmembrane</keyword>
<keyword evidence="1" id="KW-0472">Membrane</keyword>
<feature type="transmembrane region" description="Helical" evidence="1">
    <location>
        <begin position="51"/>
        <end position="74"/>
    </location>
</feature>
<feature type="transmembrane region" description="Helical" evidence="1">
    <location>
        <begin position="12"/>
        <end position="39"/>
    </location>
</feature>
<keyword evidence="1" id="KW-1133">Transmembrane helix</keyword>
<dbReference type="Proteomes" id="UP000234857">
    <property type="component" value="Unassembled WGS sequence"/>
</dbReference>
<evidence type="ECO:0000256" key="1">
    <source>
        <dbReference type="SAM" id="Phobius"/>
    </source>
</evidence>
<gene>
    <name evidence="2" type="ORF">C0601_02180</name>
</gene>
<reference evidence="2 3" key="1">
    <citation type="submission" date="2017-11" db="EMBL/GenBank/DDBJ databases">
        <title>Genome-resolved metagenomics identifies genetic mobility, metabolic interactions, and unexpected diversity in perchlorate-reducing communities.</title>
        <authorList>
            <person name="Barnum T.P."/>
            <person name="Figueroa I.A."/>
            <person name="Carlstrom C.I."/>
            <person name="Lucas L.N."/>
            <person name="Engelbrektson A.L."/>
            <person name="Coates J.D."/>
        </authorList>
    </citation>
    <scope>NUCLEOTIDE SEQUENCE [LARGE SCALE GENOMIC DNA]</scope>
    <source>
        <strain evidence="2">BM706</strain>
    </source>
</reference>
<dbReference type="AlphaFoldDB" id="A0A2N5ZL24"/>
<comment type="caution">
    <text evidence="2">The sequence shown here is derived from an EMBL/GenBank/DDBJ whole genome shotgun (WGS) entry which is preliminary data.</text>
</comment>
<protein>
    <recommendedName>
        <fullName evidence="4">DUF2178 domain-containing protein</fullName>
    </recommendedName>
</protein>
<sequence>MKAYYTLNLVVGLLAIILSLVLGEAGYVAIAVAAFGIFLRKRKLDEREYQLFYKAGYYTLVGIILSMVAVYMLRDYKINNIKIDEVWFQLFIGSFYFFNGLTGLMMFGKTEE</sequence>
<feature type="transmembrane region" description="Helical" evidence="1">
    <location>
        <begin position="86"/>
        <end position="107"/>
    </location>
</feature>